<feature type="region of interest" description="Disordered" evidence="1">
    <location>
        <begin position="1"/>
        <end position="21"/>
    </location>
</feature>
<keyword evidence="3" id="KW-1185">Reference proteome</keyword>
<sequence length="63" mass="6239">MCGGGAPSAPVVTPAPEEQDAGVVAARDAERLRRRQAASNTILTGAQGVTAPAPTVGKTLLGQ</sequence>
<reference evidence="2 3" key="1">
    <citation type="submission" date="2019-04" db="EMBL/GenBank/DDBJ databases">
        <title>Geobacter ruber sp. nov., ferric-reducing bacteria isolated from paddy soil.</title>
        <authorList>
            <person name="Xu Z."/>
            <person name="Masuda Y."/>
            <person name="Itoh H."/>
            <person name="Senoo K."/>
        </authorList>
    </citation>
    <scope>NUCLEOTIDE SEQUENCE [LARGE SCALE GENOMIC DNA]</scope>
    <source>
        <strain evidence="2 3">Red88</strain>
    </source>
</reference>
<organism evidence="2 3">
    <name type="scientific">Oryzomonas rubra</name>
    <dbReference type="NCBI Taxonomy" id="2509454"/>
    <lineage>
        <taxon>Bacteria</taxon>
        <taxon>Pseudomonadati</taxon>
        <taxon>Thermodesulfobacteriota</taxon>
        <taxon>Desulfuromonadia</taxon>
        <taxon>Geobacterales</taxon>
        <taxon>Geobacteraceae</taxon>
        <taxon>Oryzomonas</taxon>
    </lineage>
</organism>
<comment type="caution">
    <text evidence="2">The sequence shown here is derived from an EMBL/GenBank/DDBJ whole genome shotgun (WGS) entry which is preliminary data.</text>
</comment>
<protein>
    <submittedName>
        <fullName evidence="2">Uncharacterized protein</fullName>
    </submittedName>
</protein>
<dbReference type="OrthoDB" id="9860430at2"/>
<evidence type="ECO:0000256" key="1">
    <source>
        <dbReference type="SAM" id="MobiDB-lite"/>
    </source>
</evidence>
<proteinExistence type="predicted"/>
<dbReference type="Proteomes" id="UP000324298">
    <property type="component" value="Unassembled WGS sequence"/>
</dbReference>
<evidence type="ECO:0000313" key="2">
    <source>
        <dbReference type="EMBL" id="KAA0894159.1"/>
    </source>
</evidence>
<dbReference type="EMBL" id="SRSD01000002">
    <property type="protein sequence ID" value="KAA0894159.1"/>
    <property type="molecule type" value="Genomic_DNA"/>
</dbReference>
<name>A0A5A9XQ46_9BACT</name>
<evidence type="ECO:0000313" key="3">
    <source>
        <dbReference type="Proteomes" id="UP000324298"/>
    </source>
</evidence>
<accession>A0A5A9XQ46</accession>
<gene>
    <name evidence="2" type="ORF">ET418_04160</name>
</gene>
<dbReference type="RefSeq" id="WP_149306316.1">
    <property type="nucleotide sequence ID" value="NZ_SRSD01000002.1"/>
</dbReference>
<dbReference type="AlphaFoldDB" id="A0A5A9XQ46"/>